<feature type="transmembrane region" description="Helical" evidence="2">
    <location>
        <begin position="325"/>
        <end position="349"/>
    </location>
</feature>
<feature type="transmembrane region" description="Helical" evidence="2">
    <location>
        <begin position="422"/>
        <end position="443"/>
    </location>
</feature>
<accession>A0ABV1HJX4</accession>
<feature type="transmembrane region" description="Helical" evidence="2">
    <location>
        <begin position="501"/>
        <end position="522"/>
    </location>
</feature>
<keyword evidence="2" id="KW-0812">Transmembrane</keyword>
<feature type="domain" description="AB hydrolase-1" evidence="3">
    <location>
        <begin position="71"/>
        <end position="162"/>
    </location>
</feature>
<dbReference type="EMBL" id="JBBMFJ010000006">
    <property type="protein sequence ID" value="MEQ2562411.1"/>
    <property type="molecule type" value="Genomic_DNA"/>
</dbReference>
<dbReference type="RefSeq" id="WP_349228726.1">
    <property type="nucleotide sequence ID" value="NZ_JBBMFJ010000006.1"/>
</dbReference>
<keyword evidence="2" id="KW-1133">Transmembrane helix</keyword>
<dbReference type="SUPFAM" id="SSF53474">
    <property type="entry name" value="alpha/beta-Hydrolases"/>
    <property type="match status" value="1"/>
</dbReference>
<dbReference type="Proteomes" id="UP001437460">
    <property type="component" value="Unassembled WGS sequence"/>
</dbReference>
<dbReference type="InterPro" id="IPR029058">
    <property type="entry name" value="AB_hydrolase_fold"/>
</dbReference>
<dbReference type="GO" id="GO:0016787">
    <property type="term" value="F:hydrolase activity"/>
    <property type="evidence" value="ECO:0007669"/>
    <property type="project" value="UniProtKB-KW"/>
</dbReference>
<proteinExistence type="inferred from homology"/>
<evidence type="ECO:0000313" key="5">
    <source>
        <dbReference type="Proteomes" id="UP001437460"/>
    </source>
</evidence>
<evidence type="ECO:0000256" key="2">
    <source>
        <dbReference type="SAM" id="Phobius"/>
    </source>
</evidence>
<keyword evidence="2" id="KW-0472">Membrane</keyword>
<dbReference type="Gene3D" id="3.40.50.1820">
    <property type="entry name" value="alpha/beta hydrolase"/>
    <property type="match status" value="1"/>
</dbReference>
<gene>
    <name evidence="4" type="ORF">WMO41_04395</name>
</gene>
<feature type="transmembrane region" description="Helical" evidence="2">
    <location>
        <begin position="463"/>
        <end position="480"/>
    </location>
</feature>
<feature type="transmembrane region" description="Helical" evidence="2">
    <location>
        <begin position="369"/>
        <end position="388"/>
    </location>
</feature>
<comment type="caution">
    <text evidence="4">The sequence shown here is derived from an EMBL/GenBank/DDBJ whole genome shotgun (WGS) entry which is preliminary data.</text>
</comment>
<comment type="similarity">
    <text evidence="1">Belongs to the AB hydrolase superfamily. FUS2 hydrolase family.</text>
</comment>
<organism evidence="4 5">
    <name type="scientific">Ventrimonas faecis</name>
    <dbReference type="NCBI Taxonomy" id="3133170"/>
    <lineage>
        <taxon>Bacteria</taxon>
        <taxon>Bacillati</taxon>
        <taxon>Bacillota</taxon>
        <taxon>Clostridia</taxon>
        <taxon>Lachnospirales</taxon>
        <taxon>Lachnospiraceae</taxon>
        <taxon>Ventrimonas</taxon>
    </lineage>
</organism>
<keyword evidence="4" id="KW-0378">Hydrolase</keyword>
<feature type="transmembrane region" description="Helical" evidence="2">
    <location>
        <begin position="280"/>
        <end position="301"/>
    </location>
</feature>
<feature type="transmembrane region" description="Helical" evidence="2">
    <location>
        <begin position="553"/>
        <end position="571"/>
    </location>
</feature>
<name>A0ABV1HJX4_9FIRM</name>
<dbReference type="InterPro" id="IPR050261">
    <property type="entry name" value="FrsA_esterase"/>
</dbReference>
<evidence type="ECO:0000259" key="3">
    <source>
        <dbReference type="Pfam" id="PF00561"/>
    </source>
</evidence>
<sequence length="589" mass="64310">MERKKNKAVSFFAACMAILIVCSVMIWGFQTGWGSVTIKRLNLTSQDGTTVSSLIYIPQNATDETPAPVAVIYHGRSNHAHSNDTWSMELARRGYVVLSPDLQGGGESDPLVDRSIQAKTVAEYANSLSYVEKDAINLIGYSAGTQTVLQTYKAMPDQIKSICEVFGPFMIQMAGGIDEVDTNFCLIKSDADQYDYFFIGDPQACTDYVTKASGLPEIVSGQDYDRNGKLFRYSEIGGTLHQTGNISGETIQAILSFESAVNEEPVARPANDTAWFPQQVFSGIACVTMMFLLAALVNLLMQNPFFASAANPVPVKAPRKGAKAWVLDVLFAVVIPMILFVPVSAYVMVWTGAGTPWSKFLTSANLNGIMGWLLVVAAIGIVRMILAASKRKKEGKPMHLSEYALGGAAESRIDWSKPAKGLLMGLICVTFVFVWLGLLEGFLGINYQVWNLSTYLKMSPMRLVRAISYVLIIFTVMFIGNMNQRVLPSTGDARKDMWVAVAVNTIMTAFALFLLLLIQYGGSMMLGTGQTLIPQIDVYGTGKNTSCGALDFAFGYCYMMGGTTGVVTYLYRKFGNIWVGVIPAAFAYV</sequence>
<evidence type="ECO:0000256" key="1">
    <source>
        <dbReference type="ARBA" id="ARBA00038115"/>
    </source>
</evidence>
<feature type="transmembrane region" description="Helical" evidence="2">
    <location>
        <begin position="9"/>
        <end position="29"/>
    </location>
</feature>
<reference evidence="4 5" key="1">
    <citation type="submission" date="2024-03" db="EMBL/GenBank/DDBJ databases">
        <title>Human intestinal bacterial collection.</title>
        <authorList>
            <person name="Pauvert C."/>
            <person name="Hitch T.C.A."/>
            <person name="Clavel T."/>
        </authorList>
    </citation>
    <scope>NUCLEOTIDE SEQUENCE [LARGE SCALE GENOMIC DNA]</scope>
    <source>
        <strain evidence="4 5">CLA-AP-H27</strain>
    </source>
</reference>
<dbReference type="InterPro" id="IPR000073">
    <property type="entry name" value="AB_hydrolase_1"/>
</dbReference>
<protein>
    <submittedName>
        <fullName evidence="4">Alpha/beta fold hydrolase</fullName>
    </submittedName>
</protein>
<dbReference type="Pfam" id="PF00561">
    <property type="entry name" value="Abhydrolase_1"/>
    <property type="match status" value="1"/>
</dbReference>
<keyword evidence="5" id="KW-1185">Reference proteome</keyword>
<dbReference type="PANTHER" id="PTHR22946">
    <property type="entry name" value="DIENELACTONE HYDROLASE DOMAIN-CONTAINING PROTEIN-RELATED"/>
    <property type="match status" value="1"/>
</dbReference>
<evidence type="ECO:0000313" key="4">
    <source>
        <dbReference type="EMBL" id="MEQ2562411.1"/>
    </source>
</evidence>